<dbReference type="EMBL" id="OQ890319">
    <property type="protein sequence ID" value="WLJ25943.1"/>
    <property type="molecule type" value="Genomic_DNA"/>
</dbReference>
<sequence length="111" mass="12462">MDITRIKSILGIEDDHIDGQITAIASVTQERLSFLLGGVAEIPIEMGYIADEVTIRRFNRIGSEGLSSHRVEGETMEWSDDDFAPFMGDIKRYLLSSDNTKRNGRGVVRFL</sequence>
<dbReference type="Pfam" id="PF05135">
    <property type="entry name" value="Phage_connect_1"/>
    <property type="match status" value="1"/>
</dbReference>
<proteinExistence type="predicted"/>
<accession>A0AA50AFJ3</accession>
<dbReference type="InterPro" id="IPR021146">
    <property type="entry name" value="Phage_gp6-like_head-tail"/>
</dbReference>
<organism evidence="1">
    <name type="scientific">Firmicutes phage HS11</name>
    <dbReference type="NCBI Taxonomy" id="3056393"/>
    <lineage>
        <taxon>Viruses</taxon>
    </lineage>
</organism>
<reference evidence="1" key="1">
    <citation type="submission" date="2023-04" db="EMBL/GenBank/DDBJ databases">
        <title>The human skin virome in hidradenitis suppurativa patients.</title>
        <authorList>
            <person name="Jansen D."/>
        </authorList>
    </citation>
    <scope>NUCLEOTIDE SEQUENCE</scope>
    <source>
        <strain evidence="1">VC3_JansenPhageH</strain>
    </source>
</reference>
<protein>
    <submittedName>
        <fullName evidence="1">Tail connector protein</fullName>
    </submittedName>
</protein>
<name>A0AA50AFJ3_9VIRU</name>
<evidence type="ECO:0000313" key="1">
    <source>
        <dbReference type="EMBL" id="WLJ25943.1"/>
    </source>
</evidence>